<proteinExistence type="predicted"/>
<evidence type="ECO:0000313" key="1">
    <source>
        <dbReference type="EMBL" id="JAS87068.1"/>
    </source>
</evidence>
<accession>A0A1B6IJH9</accession>
<dbReference type="AlphaFoldDB" id="A0A1B6IJH9"/>
<feature type="non-terminal residue" evidence="1">
    <location>
        <position position="119"/>
    </location>
</feature>
<sequence length="119" mass="13726">MKREAKIGAAIHLKQIQCCVAEATGVSLMPVKRIIAESRTVVQTETQFYTPNKKRHRVKNKTELDEFDLCVVRRTVNEFHKINGERPTVKTLLPSLREKINLTGSKWSLSKVLHKLNFR</sequence>
<protein>
    <submittedName>
        <fullName evidence="1">Uncharacterized protein</fullName>
    </submittedName>
</protein>
<organism evidence="1">
    <name type="scientific">Homalodisca liturata</name>
    <dbReference type="NCBI Taxonomy" id="320908"/>
    <lineage>
        <taxon>Eukaryota</taxon>
        <taxon>Metazoa</taxon>
        <taxon>Ecdysozoa</taxon>
        <taxon>Arthropoda</taxon>
        <taxon>Hexapoda</taxon>
        <taxon>Insecta</taxon>
        <taxon>Pterygota</taxon>
        <taxon>Neoptera</taxon>
        <taxon>Paraneoptera</taxon>
        <taxon>Hemiptera</taxon>
        <taxon>Auchenorrhyncha</taxon>
        <taxon>Membracoidea</taxon>
        <taxon>Cicadellidae</taxon>
        <taxon>Cicadellinae</taxon>
        <taxon>Proconiini</taxon>
        <taxon>Homalodisca</taxon>
    </lineage>
</organism>
<dbReference type="EMBL" id="GECU01020638">
    <property type="protein sequence ID" value="JAS87068.1"/>
    <property type="molecule type" value="Transcribed_RNA"/>
</dbReference>
<gene>
    <name evidence="1" type="ORF">g.844</name>
    <name evidence="2" type="ORF">g.845</name>
</gene>
<reference evidence="1" key="1">
    <citation type="submission" date="2015-11" db="EMBL/GenBank/DDBJ databases">
        <title>De novo transcriptome assembly of four potential Pierce s Disease insect vectors from Arizona vineyards.</title>
        <authorList>
            <person name="Tassone E.E."/>
        </authorList>
    </citation>
    <scope>NUCLEOTIDE SEQUENCE</scope>
</reference>
<dbReference type="EMBL" id="GECU01017933">
    <property type="protein sequence ID" value="JAS89773.1"/>
    <property type="molecule type" value="Transcribed_RNA"/>
</dbReference>
<name>A0A1B6IJH9_9HEMI</name>
<evidence type="ECO:0000313" key="2">
    <source>
        <dbReference type="EMBL" id="JAS89773.1"/>
    </source>
</evidence>